<gene>
    <name evidence="1" type="ORF">g.19122</name>
</gene>
<reference evidence="1" key="1">
    <citation type="submission" date="2015-11" db="EMBL/GenBank/DDBJ databases">
        <title>De novo transcriptome assembly of four potential Pierce s Disease insect vectors from Arizona vineyards.</title>
        <authorList>
            <person name="Tassone E.E."/>
        </authorList>
    </citation>
    <scope>NUCLEOTIDE SEQUENCE</scope>
</reference>
<dbReference type="InterPro" id="IPR004119">
    <property type="entry name" value="EcKL"/>
</dbReference>
<dbReference type="EMBL" id="GEBQ01010180">
    <property type="protein sequence ID" value="JAT29797.1"/>
    <property type="molecule type" value="Transcribed_RNA"/>
</dbReference>
<evidence type="ECO:0000313" key="1">
    <source>
        <dbReference type="EMBL" id="JAT29797.1"/>
    </source>
</evidence>
<proteinExistence type="predicted"/>
<feature type="non-terminal residue" evidence="1">
    <location>
        <position position="107"/>
    </location>
</feature>
<organism evidence="1">
    <name type="scientific">Graphocephala atropunctata</name>
    <dbReference type="NCBI Taxonomy" id="36148"/>
    <lineage>
        <taxon>Eukaryota</taxon>
        <taxon>Metazoa</taxon>
        <taxon>Ecdysozoa</taxon>
        <taxon>Arthropoda</taxon>
        <taxon>Hexapoda</taxon>
        <taxon>Insecta</taxon>
        <taxon>Pterygota</taxon>
        <taxon>Neoptera</taxon>
        <taxon>Paraneoptera</taxon>
        <taxon>Hemiptera</taxon>
        <taxon>Auchenorrhyncha</taxon>
        <taxon>Membracoidea</taxon>
        <taxon>Cicadellidae</taxon>
        <taxon>Cicadellinae</taxon>
        <taxon>Cicadellini</taxon>
        <taxon>Graphocephala</taxon>
    </lineage>
</organism>
<protein>
    <submittedName>
        <fullName evidence="1">Uncharacterized protein</fullName>
    </submittedName>
</protein>
<dbReference type="AlphaFoldDB" id="A0A1B6M1K0"/>
<dbReference type="Pfam" id="PF02958">
    <property type="entry name" value="EcKL"/>
    <property type="match status" value="1"/>
</dbReference>
<name>A0A1B6M1K0_9HEMI</name>
<accession>A0A1B6M1K0</accession>
<sequence length="107" mass="12493">MALPGDWLTNNFLTQCLQTEEGKQSVWVTNFSSESAAPPGCNYLSCITRVQVEYKDDRSDQKRTKSLIIKSELPDFRLKEIMFWEGNFYREFMPEAEKVCGFYFSPK</sequence>